<accession>A0ABP7M631</accession>
<organism evidence="2 3">
    <name type="scientific">Litoribacillus peritrichatus</name>
    <dbReference type="NCBI Taxonomy" id="718191"/>
    <lineage>
        <taxon>Bacteria</taxon>
        <taxon>Pseudomonadati</taxon>
        <taxon>Pseudomonadota</taxon>
        <taxon>Gammaproteobacteria</taxon>
        <taxon>Oceanospirillales</taxon>
        <taxon>Oceanospirillaceae</taxon>
        <taxon>Litoribacillus</taxon>
    </lineage>
</organism>
<evidence type="ECO:0000313" key="3">
    <source>
        <dbReference type="Proteomes" id="UP001501565"/>
    </source>
</evidence>
<proteinExistence type="predicted"/>
<sequence length="1304" mass="147809">MSSKANEAAFQNDIIKQLVANGWLLGDPKGYNRELALYSEDLLGFIKETQEEEWQKYCKLYPSDPEDKFLARVVSQLNKVKPDAVNREMRTFGTLGVLRNELRDRGTRFSLCQFKPEHDLNPDTLKRYKANRLRVVPELVYSPWCSDSEASEEISATSKTAAVKSKKWRIDLVLFVNGLPIATLELKSEFKQAVHNAIKQYKTTRFAIDPETKKPEPLLTFKRGALVHFAVSQYEVYMTTRLEGDKTFFLPFNKGTKEGGAGNDVPEDINKYATDYLWNEVLLPDNLLNILARFVHLQIEEKEDWEGRKSKKETLIFPRYHQWDVVSKLVDTVRSEGPGQKYLIQHSAGSGKSNSIAWSAHQLSAVYTAAGNKLFDSVIVVTDRTVLDDQLQETISQFTSVDGVVGRINRNEGTGSKSEKLASALEGSQPIIIVTIQTFPHVLKAIENSVVLKERNYVVIADEAHSSQTGSTARQLKEVLMVEGKDDDDALSSDDILDAAVASRRKAKNVSYLAFTATPKDKTLQLFGRLPKPLEQPNKTDNKPYAWHVYSMRQAIEEGFILDVLKNYTNYKVAYNLAMKFAGGDEEVESKRTKVKLNEWVRLHDYNISQKVKVIVEHFKHNVMGLLGGQAKAMVVTSSRKEAVRYKLGFDKYIAEKGYQKIQAMVAFSGELEFTEKDPIADEDKSSLLDKKFTETNMNPGLKGRDMREAFDSDDYQVMIVANKFQTGFDQPKLCAMYVDKKLGGVECVQTLSRLNRTFPSKKESGTFVLDFFNEPEEILKAFEPYYQTTELADVSDPNLIFDLSDKLRASGIFYDHEVDQFCEAFLLKSKSNAAIANICKPAVERWNVRYKSAAEAYVQAKDMFERTKRTDDPVLIANAENSFKECKQEKDALEIFRKDLGTFVRFYEFMSQIVDYNDKELEKLSLYARCLRPMLREVITEDDEIDLNNVVLSHYRLSKIRQQDIKLQVEAENVALEPGDSLGTAKPQNPKEEFLSQIIARLNELFITDELTDDDMVNYAYTVRDKVRENSVVMEQLANNSAEQAKLGDFPRALNDAIMASGDAHQNQMMQLLTDSGRAAKFEKLMFELLVDERAAALTEPDFSYDLPGRSLAYYSGNAHESASYGVMDNLANGYKINDESKVISFGSMTLTISELDELVDTDEYFPNISRHVSDYLRLITSTALKGEPSFGLSFEAKSIRRGSVIIDYEIVLNVAQFSAITLGGFALYPKAADAVDRIQKDIKRDASKWAEKVDGILTHLKTSKIKSSDLKLLTNEELDQELIKQGLIKLKDNIEEIDQDRP</sequence>
<dbReference type="SUPFAM" id="SSF52540">
    <property type="entry name" value="P-loop containing nucleoside triphosphate hydrolases"/>
    <property type="match status" value="1"/>
</dbReference>
<dbReference type="Gene3D" id="3.90.1570.50">
    <property type="match status" value="1"/>
</dbReference>
<keyword evidence="2" id="KW-0067">ATP-binding</keyword>
<dbReference type="InterPro" id="IPR007409">
    <property type="entry name" value="Restrct_endonuc_type1_HsdR_N"/>
</dbReference>
<evidence type="ECO:0000259" key="1">
    <source>
        <dbReference type="PROSITE" id="PS51192"/>
    </source>
</evidence>
<feature type="domain" description="Helicase ATP-binding" evidence="1">
    <location>
        <begin position="333"/>
        <end position="537"/>
    </location>
</feature>
<dbReference type="Gene3D" id="3.40.50.300">
    <property type="entry name" value="P-loop containing nucleotide triphosphate hydrolases"/>
    <property type="match status" value="2"/>
</dbReference>
<dbReference type="Pfam" id="PF04313">
    <property type="entry name" value="HSDR_N"/>
    <property type="match status" value="1"/>
</dbReference>
<dbReference type="Pfam" id="PF22679">
    <property type="entry name" value="T1R_D3-like"/>
    <property type="match status" value="1"/>
</dbReference>
<dbReference type="EMBL" id="BAABBN010000004">
    <property type="protein sequence ID" value="GAA3915959.1"/>
    <property type="molecule type" value="Genomic_DNA"/>
</dbReference>
<dbReference type="InterPro" id="IPR027417">
    <property type="entry name" value="P-loop_NTPase"/>
</dbReference>
<dbReference type="InterPro" id="IPR055180">
    <property type="entry name" value="HsdR_RecA-like_helicase_dom_2"/>
</dbReference>
<dbReference type="InterPro" id="IPR014001">
    <property type="entry name" value="Helicase_ATP-bd"/>
</dbReference>
<reference evidence="3" key="1">
    <citation type="journal article" date="2019" name="Int. J. Syst. Evol. Microbiol.">
        <title>The Global Catalogue of Microorganisms (GCM) 10K type strain sequencing project: providing services to taxonomists for standard genome sequencing and annotation.</title>
        <authorList>
            <consortium name="The Broad Institute Genomics Platform"/>
            <consortium name="The Broad Institute Genome Sequencing Center for Infectious Disease"/>
            <person name="Wu L."/>
            <person name="Ma J."/>
        </authorList>
    </citation>
    <scope>NUCLEOTIDE SEQUENCE [LARGE SCALE GENOMIC DNA]</scope>
    <source>
        <strain evidence="3">JCM 17551</strain>
    </source>
</reference>
<dbReference type="InterPro" id="IPR040980">
    <property type="entry name" value="SWI2_SNF2"/>
</dbReference>
<dbReference type="PANTHER" id="PTHR42927">
    <property type="entry name" value="HELICASE SUPERFAMILY 1 AND 2 DOMAIN-CONTAINING PROTEIN"/>
    <property type="match status" value="1"/>
</dbReference>
<gene>
    <name evidence="2" type="ORF">GCM10022277_08300</name>
</gene>
<keyword evidence="2" id="KW-0347">Helicase</keyword>
<keyword evidence="2" id="KW-0547">Nucleotide-binding</keyword>
<dbReference type="PANTHER" id="PTHR42927:SF1">
    <property type="entry name" value="HELICASE SUPERFAMILY 1 AND 2 DOMAIN-CONTAINING PROTEIN"/>
    <property type="match status" value="1"/>
</dbReference>
<name>A0ABP7M631_9GAMM</name>
<dbReference type="Proteomes" id="UP001501565">
    <property type="component" value="Unassembled WGS sequence"/>
</dbReference>
<keyword evidence="2" id="KW-0378">Hydrolase</keyword>
<protein>
    <submittedName>
        <fullName evidence="2">DEAD/DEAH box helicase family protein</fullName>
    </submittedName>
</protein>
<evidence type="ECO:0000313" key="2">
    <source>
        <dbReference type="EMBL" id="GAA3915959.1"/>
    </source>
</evidence>
<dbReference type="RefSeq" id="WP_344795781.1">
    <property type="nucleotide sequence ID" value="NZ_BAABBN010000004.1"/>
</dbReference>
<comment type="caution">
    <text evidence="2">The sequence shown here is derived from an EMBL/GenBank/DDBJ whole genome shotgun (WGS) entry which is preliminary data.</text>
</comment>
<keyword evidence="3" id="KW-1185">Reference proteome</keyword>
<dbReference type="PROSITE" id="PS51192">
    <property type="entry name" value="HELICASE_ATP_BIND_1"/>
    <property type="match status" value="1"/>
</dbReference>
<dbReference type="GO" id="GO:0004386">
    <property type="term" value="F:helicase activity"/>
    <property type="evidence" value="ECO:0007669"/>
    <property type="project" value="UniProtKB-KW"/>
</dbReference>
<dbReference type="Pfam" id="PF18766">
    <property type="entry name" value="SWI2_SNF2"/>
    <property type="match status" value="1"/>
</dbReference>
<dbReference type="SMART" id="SM00487">
    <property type="entry name" value="DEXDc"/>
    <property type="match status" value="1"/>
</dbReference>